<proteinExistence type="inferred from homology"/>
<dbReference type="Gene3D" id="3.40.190.290">
    <property type="match status" value="1"/>
</dbReference>
<keyword evidence="3" id="KW-0238">DNA-binding</keyword>
<keyword evidence="4" id="KW-0804">Transcription</keyword>
<dbReference type="PROSITE" id="PS50931">
    <property type="entry name" value="HTH_LYSR"/>
    <property type="match status" value="1"/>
</dbReference>
<evidence type="ECO:0000256" key="2">
    <source>
        <dbReference type="ARBA" id="ARBA00023015"/>
    </source>
</evidence>
<dbReference type="Proteomes" id="UP000019028">
    <property type="component" value="Plasmid pHS1"/>
</dbReference>
<dbReference type="InterPro" id="IPR036388">
    <property type="entry name" value="WH-like_DNA-bd_sf"/>
</dbReference>
<dbReference type="Gene3D" id="1.10.10.10">
    <property type="entry name" value="Winged helix-like DNA-binding domain superfamily/Winged helix DNA-binding domain"/>
    <property type="match status" value="1"/>
</dbReference>
<dbReference type="OrthoDB" id="9813056at2"/>
<dbReference type="SUPFAM" id="SSF53850">
    <property type="entry name" value="Periplasmic binding protein-like II"/>
    <property type="match status" value="1"/>
</dbReference>
<dbReference type="InterPro" id="IPR036390">
    <property type="entry name" value="WH_DNA-bd_sf"/>
</dbReference>
<accession>W0HZF0</accession>
<dbReference type="HOGENOM" id="CLU_039613_16_1_6"/>
<dbReference type="GO" id="GO:0006351">
    <property type="term" value="P:DNA-templated transcription"/>
    <property type="evidence" value="ECO:0007669"/>
    <property type="project" value="TreeGrafter"/>
</dbReference>
<dbReference type="InterPro" id="IPR058163">
    <property type="entry name" value="LysR-type_TF_proteobact-type"/>
</dbReference>
<sequence length="305" mass="33720">MNKTDYAELMAFLAVAEENNFRRAAQRLGLSPSAVSHSIRALESRLRVRLFNRTTRSVSPTEAGRVFMAQLIPAVAALESAVLNVGETQLTPRGSLRINMPRLAGRRVMLPALERFMNRFVDIRLELVIDDNLDDVVAAGFDAGIRAGDRVPKDMIAVRLTPDLAMIIVASPRCFADRPPPLSVDELAQHRCINYRWDGSGAQYRWLLSGEGKTVEVTLAPALTVNDIDILLTAAEEGAGLALLEEQSVAAALKAGRLVRVLPEWRKPVSGFHLYYPRNAFMTPAMRAFVDFMRQEARADSCCGQ</sequence>
<dbReference type="PATRIC" id="fig|1239307.3.peg.4706"/>
<evidence type="ECO:0000313" key="6">
    <source>
        <dbReference type="EMBL" id="AHF79216.1"/>
    </source>
</evidence>
<dbReference type="Pfam" id="PF03466">
    <property type="entry name" value="LysR_substrate"/>
    <property type="match status" value="1"/>
</dbReference>
<dbReference type="KEGG" id="sod:Sant_P0170"/>
<dbReference type="GO" id="GO:0043565">
    <property type="term" value="F:sequence-specific DNA binding"/>
    <property type="evidence" value="ECO:0007669"/>
    <property type="project" value="TreeGrafter"/>
</dbReference>
<dbReference type="GO" id="GO:0003700">
    <property type="term" value="F:DNA-binding transcription factor activity"/>
    <property type="evidence" value="ECO:0007669"/>
    <property type="project" value="InterPro"/>
</dbReference>
<dbReference type="Pfam" id="PF00126">
    <property type="entry name" value="HTH_1"/>
    <property type="match status" value="1"/>
</dbReference>
<dbReference type="CDD" id="cd08474">
    <property type="entry name" value="PBP2_CrgA_like_5"/>
    <property type="match status" value="1"/>
</dbReference>
<feature type="domain" description="HTH lysR-type" evidence="5">
    <location>
        <begin position="4"/>
        <end position="61"/>
    </location>
</feature>
<dbReference type="EMBL" id="CP006570">
    <property type="protein sequence ID" value="AHF79216.1"/>
    <property type="molecule type" value="Genomic_DNA"/>
</dbReference>
<dbReference type="PANTHER" id="PTHR30537">
    <property type="entry name" value="HTH-TYPE TRANSCRIPTIONAL REGULATOR"/>
    <property type="match status" value="1"/>
</dbReference>
<keyword evidence="7" id="KW-1185">Reference proteome</keyword>
<evidence type="ECO:0000313" key="7">
    <source>
        <dbReference type="Proteomes" id="UP000019028"/>
    </source>
</evidence>
<dbReference type="PRINTS" id="PR00039">
    <property type="entry name" value="HTHLYSR"/>
</dbReference>
<dbReference type="PANTHER" id="PTHR30537:SF1">
    <property type="entry name" value="HTH-TYPE TRANSCRIPTIONAL REGULATOR PGRR"/>
    <property type="match status" value="1"/>
</dbReference>
<gene>
    <name evidence="6" type="ORF">Sant_P0170</name>
</gene>
<protein>
    <submittedName>
        <fullName evidence="6">LysR family transcriptional regulator</fullName>
    </submittedName>
</protein>
<dbReference type="SUPFAM" id="SSF46785">
    <property type="entry name" value="Winged helix' DNA-binding domain"/>
    <property type="match status" value="1"/>
</dbReference>
<evidence type="ECO:0000256" key="3">
    <source>
        <dbReference type="ARBA" id="ARBA00023125"/>
    </source>
</evidence>
<dbReference type="InterPro" id="IPR000847">
    <property type="entry name" value="LysR_HTH_N"/>
</dbReference>
<dbReference type="FunFam" id="1.10.10.10:FF:000001">
    <property type="entry name" value="LysR family transcriptional regulator"/>
    <property type="match status" value="1"/>
</dbReference>
<evidence type="ECO:0000256" key="1">
    <source>
        <dbReference type="ARBA" id="ARBA00009437"/>
    </source>
</evidence>
<organism evidence="6 7">
    <name type="scientific">Sodalis praecaptivus</name>
    <dbReference type="NCBI Taxonomy" id="1239307"/>
    <lineage>
        <taxon>Bacteria</taxon>
        <taxon>Pseudomonadati</taxon>
        <taxon>Pseudomonadota</taxon>
        <taxon>Gammaproteobacteria</taxon>
        <taxon>Enterobacterales</taxon>
        <taxon>Bruguierivoracaceae</taxon>
        <taxon>Sodalis</taxon>
    </lineage>
</organism>
<geneLocation type="plasmid" evidence="6 7">
    <name>pHS1</name>
</geneLocation>
<evidence type="ECO:0000256" key="4">
    <source>
        <dbReference type="ARBA" id="ARBA00023163"/>
    </source>
</evidence>
<reference evidence="6 7" key="1">
    <citation type="journal article" date="2014" name="Genome Biol. Evol.">
        <title>Genome degeneration and adaptation in a nascent stage of symbiosis.</title>
        <authorList>
            <person name="Oakeson K.F."/>
            <person name="Gil R."/>
            <person name="Clayton A.L."/>
            <person name="Dunn D.M."/>
            <person name="von Niederhausern A.C."/>
            <person name="Hamil C."/>
            <person name="Aoyagi A."/>
            <person name="Duval B."/>
            <person name="Baca A."/>
            <person name="Silva F.J."/>
            <person name="Vallier A."/>
            <person name="Jackson D.G."/>
            <person name="Latorre A."/>
            <person name="Weiss R.B."/>
            <person name="Heddi A."/>
            <person name="Moya A."/>
            <person name="Dale C."/>
        </authorList>
    </citation>
    <scope>NUCLEOTIDE SEQUENCE [LARGE SCALE GENOMIC DNA]</scope>
    <source>
        <strain evidence="6 7">HS1</strain>
        <plasmid evidence="7">Plasmid pHS1</plasmid>
    </source>
</reference>
<dbReference type="AlphaFoldDB" id="W0HZF0"/>
<keyword evidence="6" id="KW-0614">Plasmid</keyword>
<comment type="similarity">
    <text evidence="1">Belongs to the LysR transcriptional regulatory family.</text>
</comment>
<dbReference type="InterPro" id="IPR005119">
    <property type="entry name" value="LysR_subst-bd"/>
</dbReference>
<keyword evidence="2" id="KW-0805">Transcription regulation</keyword>
<name>W0HZF0_9GAMM</name>
<evidence type="ECO:0000259" key="5">
    <source>
        <dbReference type="PROSITE" id="PS50931"/>
    </source>
</evidence>